<evidence type="ECO:0000313" key="2">
    <source>
        <dbReference type="Proteomes" id="UP000233837"/>
    </source>
</evidence>
<organism evidence="1 2">
    <name type="scientific">Dendrobium catenatum</name>
    <dbReference type="NCBI Taxonomy" id="906689"/>
    <lineage>
        <taxon>Eukaryota</taxon>
        <taxon>Viridiplantae</taxon>
        <taxon>Streptophyta</taxon>
        <taxon>Embryophyta</taxon>
        <taxon>Tracheophyta</taxon>
        <taxon>Spermatophyta</taxon>
        <taxon>Magnoliopsida</taxon>
        <taxon>Liliopsida</taxon>
        <taxon>Asparagales</taxon>
        <taxon>Orchidaceae</taxon>
        <taxon>Epidendroideae</taxon>
        <taxon>Malaxideae</taxon>
        <taxon>Dendrobiinae</taxon>
        <taxon>Dendrobium</taxon>
    </lineage>
</organism>
<accession>A0A2I0WA02</accession>
<proteinExistence type="predicted"/>
<dbReference type="AlphaFoldDB" id="A0A2I0WA02"/>
<keyword evidence="2" id="KW-1185">Reference proteome</keyword>
<dbReference type="SUPFAM" id="SSF52058">
    <property type="entry name" value="L domain-like"/>
    <property type="match status" value="1"/>
</dbReference>
<sequence>MPKAKLLDNKFHGNGKVCLFPSLKVLEIEKLKVLKEWFDSAAAVEGGCLFPCLTKLYLSSLSSLLVITIKYVPLLQELPNLPSSLCNLEFMDLKSLQLLPNIPASLEELNLSDLKALQCLPSSESISSLKRLHLIRIPLLNNVPQLQLLPNIPASLVELYLSDLKALQCVPSSLSISSLKKLHLIRIPLRKSLLDLPPGLKYLCCAWKI</sequence>
<dbReference type="Gene3D" id="3.80.10.10">
    <property type="entry name" value="Ribonuclease Inhibitor"/>
    <property type="match status" value="1"/>
</dbReference>
<dbReference type="Proteomes" id="UP000233837">
    <property type="component" value="Unassembled WGS sequence"/>
</dbReference>
<reference evidence="1 2" key="1">
    <citation type="journal article" date="2016" name="Sci. Rep.">
        <title>The Dendrobium catenatum Lindl. genome sequence provides insights into polysaccharide synthase, floral development and adaptive evolution.</title>
        <authorList>
            <person name="Zhang G.Q."/>
            <person name="Xu Q."/>
            <person name="Bian C."/>
            <person name="Tsai W.C."/>
            <person name="Yeh C.M."/>
            <person name="Liu K.W."/>
            <person name="Yoshida K."/>
            <person name="Zhang L.S."/>
            <person name="Chang S.B."/>
            <person name="Chen F."/>
            <person name="Shi Y."/>
            <person name="Su Y.Y."/>
            <person name="Zhang Y.Q."/>
            <person name="Chen L.J."/>
            <person name="Yin Y."/>
            <person name="Lin M."/>
            <person name="Huang H."/>
            <person name="Deng H."/>
            <person name="Wang Z.W."/>
            <person name="Zhu S.L."/>
            <person name="Zhao X."/>
            <person name="Deng C."/>
            <person name="Niu S.C."/>
            <person name="Huang J."/>
            <person name="Wang M."/>
            <person name="Liu G.H."/>
            <person name="Yang H.J."/>
            <person name="Xiao X.J."/>
            <person name="Hsiao Y.Y."/>
            <person name="Wu W.L."/>
            <person name="Chen Y.Y."/>
            <person name="Mitsuda N."/>
            <person name="Ohme-Takagi M."/>
            <person name="Luo Y.B."/>
            <person name="Van de Peer Y."/>
            <person name="Liu Z.J."/>
        </authorList>
    </citation>
    <scope>NUCLEOTIDE SEQUENCE [LARGE SCALE GENOMIC DNA]</scope>
    <source>
        <tissue evidence="1">The whole plant</tissue>
    </source>
</reference>
<gene>
    <name evidence="1" type="ORF">MA16_Dca025394</name>
</gene>
<name>A0A2I0WA02_9ASPA</name>
<dbReference type="InterPro" id="IPR032675">
    <property type="entry name" value="LRR_dom_sf"/>
</dbReference>
<reference evidence="1 2" key="2">
    <citation type="journal article" date="2017" name="Nature">
        <title>The Apostasia genome and the evolution of orchids.</title>
        <authorList>
            <person name="Zhang G.Q."/>
            <person name="Liu K.W."/>
            <person name="Li Z."/>
            <person name="Lohaus R."/>
            <person name="Hsiao Y.Y."/>
            <person name="Niu S.C."/>
            <person name="Wang J.Y."/>
            <person name="Lin Y.C."/>
            <person name="Xu Q."/>
            <person name="Chen L.J."/>
            <person name="Yoshida K."/>
            <person name="Fujiwara S."/>
            <person name="Wang Z.W."/>
            <person name="Zhang Y.Q."/>
            <person name="Mitsuda N."/>
            <person name="Wang M."/>
            <person name="Liu G.H."/>
            <person name="Pecoraro L."/>
            <person name="Huang H.X."/>
            <person name="Xiao X.J."/>
            <person name="Lin M."/>
            <person name="Wu X.Y."/>
            <person name="Wu W.L."/>
            <person name="Chen Y.Y."/>
            <person name="Chang S.B."/>
            <person name="Sakamoto S."/>
            <person name="Ohme-Takagi M."/>
            <person name="Yagi M."/>
            <person name="Zeng S.J."/>
            <person name="Shen C.Y."/>
            <person name="Yeh C.M."/>
            <person name="Luo Y.B."/>
            <person name="Tsai W.C."/>
            <person name="Van de Peer Y."/>
            <person name="Liu Z.J."/>
        </authorList>
    </citation>
    <scope>NUCLEOTIDE SEQUENCE [LARGE SCALE GENOMIC DNA]</scope>
    <source>
        <tissue evidence="1">The whole plant</tissue>
    </source>
</reference>
<evidence type="ECO:0000313" key="1">
    <source>
        <dbReference type="EMBL" id="PKU72482.1"/>
    </source>
</evidence>
<dbReference type="EMBL" id="KZ502830">
    <property type="protein sequence ID" value="PKU72482.1"/>
    <property type="molecule type" value="Genomic_DNA"/>
</dbReference>
<protein>
    <submittedName>
        <fullName evidence="1">Uncharacterized protein</fullName>
    </submittedName>
</protein>